<feature type="region of interest" description="Disordered" evidence="2">
    <location>
        <begin position="277"/>
        <end position="506"/>
    </location>
</feature>
<gene>
    <name evidence="3" type="ORF">Cenrod_1003</name>
</gene>
<dbReference type="PATRIC" id="fig|946483.4.peg.1009"/>
<evidence type="ECO:0000256" key="2">
    <source>
        <dbReference type="SAM" id="MobiDB-lite"/>
    </source>
</evidence>
<reference evidence="3 4" key="1">
    <citation type="journal article" date="2013" name="Genome Biol.">
        <title>Genomic analysis reveals key aspects of prokaryotic symbiosis in the phototrophic consortium "Chlorochromatium aggregatum".</title>
        <authorList>
            <person name="Liu Z."/>
            <person name="Muller J."/>
            <person name="Li T."/>
            <person name="Alvey R.M."/>
            <person name="Vogl K."/>
            <person name="Frigaard N.U."/>
            <person name="Rockwell N.C."/>
            <person name="Boyd E.S."/>
            <person name="Tomsho L.P."/>
            <person name="Schuster S.C."/>
            <person name="Henke P."/>
            <person name="Rohde M."/>
            <person name="Overmann J."/>
            <person name="Bryant D.A."/>
        </authorList>
    </citation>
    <scope>NUCLEOTIDE SEQUENCE [LARGE SCALE GENOMIC DNA]</scope>
    <source>
        <strain evidence="3">CR</strain>
    </source>
</reference>
<keyword evidence="4" id="KW-1185">Reference proteome</keyword>
<proteinExistence type="predicted"/>
<dbReference type="Proteomes" id="UP000017184">
    <property type="component" value="Chromosome"/>
</dbReference>
<dbReference type="AlphaFoldDB" id="U5N6U3"/>
<feature type="region of interest" description="Disordered" evidence="2">
    <location>
        <begin position="1"/>
        <end position="25"/>
    </location>
</feature>
<protein>
    <submittedName>
        <fullName evidence="3">Uncharacterized protein</fullName>
    </submittedName>
</protein>
<dbReference type="eggNOG" id="COG0305">
    <property type="taxonomic scope" value="Bacteria"/>
</dbReference>
<dbReference type="STRING" id="946483.Cenrod_1003"/>
<feature type="coiled-coil region" evidence="1">
    <location>
        <begin position="249"/>
        <end position="276"/>
    </location>
</feature>
<name>U5N6U3_9BURK</name>
<feature type="compositionally biased region" description="Low complexity" evidence="2">
    <location>
        <begin position="286"/>
        <end position="491"/>
    </location>
</feature>
<evidence type="ECO:0000313" key="3">
    <source>
        <dbReference type="EMBL" id="AGX87102.1"/>
    </source>
</evidence>
<dbReference type="KEGG" id="cbx:Cenrod_1003"/>
<dbReference type="HOGENOM" id="CLU_538291_0_0_4"/>
<organism evidence="3 4">
    <name type="scientific">Candidatus Symbiobacter mobilis CR</name>
    <dbReference type="NCBI Taxonomy" id="946483"/>
    <lineage>
        <taxon>Bacteria</taxon>
        <taxon>Pseudomonadati</taxon>
        <taxon>Pseudomonadota</taxon>
        <taxon>Betaproteobacteria</taxon>
        <taxon>Burkholderiales</taxon>
        <taxon>Comamonadaceae</taxon>
    </lineage>
</organism>
<keyword evidence="1" id="KW-0175">Coiled coil</keyword>
<accession>U5N6U3</accession>
<dbReference type="EMBL" id="CP004885">
    <property type="protein sequence ID" value="AGX87102.1"/>
    <property type="molecule type" value="Genomic_DNA"/>
</dbReference>
<evidence type="ECO:0000313" key="4">
    <source>
        <dbReference type="Proteomes" id="UP000017184"/>
    </source>
</evidence>
<feature type="compositionally biased region" description="Polar residues" evidence="2">
    <location>
        <begin position="1"/>
        <end position="17"/>
    </location>
</feature>
<evidence type="ECO:0000256" key="1">
    <source>
        <dbReference type="SAM" id="Coils"/>
    </source>
</evidence>
<sequence>MTASCSNGDTGSATIGEQTPGEGTIWVPVTCTEPVQLKATGKGKMRPLGAKADGTQDVAYNPAINLPIASYLEKLPTEEESVTANPVSTVVQALVTQGLTVEAARTKVETVLGMNTGDAQKDYLDPDVAEASARLVAVAALATQQLAQSVPEKLGESLVTAMAAVVGSPTSVQSTQNIASAIYTNLKLTGALPPDAIAAIDTDAILVYNAVAKTNEGGEATLDAVNKELAADSNAQFHLAAVNKTYAVLEQTEAILAKDTAKAAALQQDIAKLDETLQSPPSVAMTSTTSTTTTTAKPTTTTKAPTTTTAAATTTTKAPTTTTAAATTTTKAPTTTTAAATTTTQASTTTTAAATTTTKAPTTTTAAATTTTKAPTTTTAAATTTTKAPTTTTAAATTTTQAPTTTTAAATTTTQAPTTTTAAATTTTQASTTTTAAATTTTQAPTTTTAAATTTTQAPTTTTAAATTTTGATTTTTASVTTTTQLPLCDPLDPPPAPGQTATCRQ</sequence>